<reference evidence="2" key="1">
    <citation type="submission" date="2020-05" db="EMBL/GenBank/DDBJ databases">
        <title>Phylogenomic resolution of chytrid fungi.</title>
        <authorList>
            <person name="Stajich J.E."/>
            <person name="Amses K."/>
            <person name="Simmons R."/>
            <person name="Seto K."/>
            <person name="Myers J."/>
            <person name="Bonds A."/>
            <person name="Quandt C.A."/>
            <person name="Barry K."/>
            <person name="Liu P."/>
            <person name="Grigoriev I."/>
            <person name="Longcore J.E."/>
            <person name="James T.Y."/>
        </authorList>
    </citation>
    <scope>NUCLEOTIDE SEQUENCE</scope>
    <source>
        <strain evidence="2">JEL0318</strain>
    </source>
</reference>
<dbReference type="Proteomes" id="UP001212841">
    <property type="component" value="Unassembled WGS sequence"/>
</dbReference>
<keyword evidence="3" id="KW-1185">Reference proteome</keyword>
<dbReference type="AlphaFoldDB" id="A0AAD5S852"/>
<dbReference type="EMBL" id="JADGJD010000934">
    <property type="protein sequence ID" value="KAJ3047591.1"/>
    <property type="molecule type" value="Genomic_DNA"/>
</dbReference>
<accession>A0AAD5S852</accession>
<organism evidence="2 3">
    <name type="scientific">Rhizophlyctis rosea</name>
    <dbReference type="NCBI Taxonomy" id="64517"/>
    <lineage>
        <taxon>Eukaryota</taxon>
        <taxon>Fungi</taxon>
        <taxon>Fungi incertae sedis</taxon>
        <taxon>Chytridiomycota</taxon>
        <taxon>Chytridiomycota incertae sedis</taxon>
        <taxon>Chytridiomycetes</taxon>
        <taxon>Rhizophlyctidales</taxon>
        <taxon>Rhizophlyctidaceae</taxon>
        <taxon>Rhizophlyctis</taxon>
    </lineage>
</organism>
<evidence type="ECO:0000256" key="1">
    <source>
        <dbReference type="SAM" id="MobiDB-lite"/>
    </source>
</evidence>
<evidence type="ECO:0000313" key="2">
    <source>
        <dbReference type="EMBL" id="KAJ3047591.1"/>
    </source>
</evidence>
<dbReference type="Pfam" id="PF08539">
    <property type="entry name" value="HbrB"/>
    <property type="match status" value="1"/>
</dbReference>
<protein>
    <submittedName>
        <fullName evidence="2">Uncharacterized protein</fullName>
    </submittedName>
</protein>
<dbReference type="PANTHER" id="PTHR32428:SF2">
    <property type="entry name" value="TARGET OF RAPAMYCIN COMPLEX 2 SUBUNIT BIT61-RELATED"/>
    <property type="match status" value="1"/>
</dbReference>
<name>A0AAD5S852_9FUNG</name>
<sequence>MQPPPIITHHPSKPRKLSFTHSQHSQPSTTTPSSSLFSPNAATSSGGLPHSFSQSSLANVSKSLATLDAAKVLSSMGLPDVLGNVDNGWQVVCVKTLPLFNGGRLKGRVEDLNGAVRIWLREREMAPHIAIEELYELLSAGMLTLTNKLSSAAEDTFASRAVEVWSFFFGEVVPYLEGVFLPVKLYWEDMAGDLEQPDIRTMALSAFRDLVILPLRSKLEESLPKLFLDIENGRKASESAARLLQMLLIIDGVSENDEAHSQVNELLATLKEQIWAVGKAKQSAVEPSMPPSRPISVIQT</sequence>
<dbReference type="InterPro" id="IPR013745">
    <property type="entry name" value="Bit61/PRR5"/>
</dbReference>
<feature type="region of interest" description="Disordered" evidence="1">
    <location>
        <begin position="1"/>
        <end position="42"/>
    </location>
</feature>
<evidence type="ECO:0000313" key="3">
    <source>
        <dbReference type="Proteomes" id="UP001212841"/>
    </source>
</evidence>
<proteinExistence type="predicted"/>
<feature type="compositionally biased region" description="Low complexity" evidence="1">
    <location>
        <begin position="19"/>
        <end position="38"/>
    </location>
</feature>
<gene>
    <name evidence="2" type="ORF">HK097_011402</name>
</gene>
<comment type="caution">
    <text evidence="2">The sequence shown here is derived from an EMBL/GenBank/DDBJ whole genome shotgun (WGS) entry which is preliminary data.</text>
</comment>
<dbReference type="PANTHER" id="PTHR32428">
    <property type="entry name" value="TARGET OF RAPAMYCIN COMPLEX 2 SUBUNIT BIT61-RELATED"/>
    <property type="match status" value="1"/>
</dbReference>
<dbReference type="GO" id="GO:0038203">
    <property type="term" value="P:TORC2 signaling"/>
    <property type="evidence" value="ECO:0007669"/>
    <property type="project" value="TreeGrafter"/>
</dbReference>
<dbReference type="GO" id="GO:0031932">
    <property type="term" value="C:TORC2 complex"/>
    <property type="evidence" value="ECO:0007669"/>
    <property type="project" value="TreeGrafter"/>
</dbReference>